<sequence length="211" mass="22759">MPVVLASSPFHFTCSPISSSKSAALLSSFATAAVALCLTSPLPSLAAFPPSSQISLTPPTPYTQSQTLNRGLEDGRIRPCPSANPGCVSTNPKSSSFSFPLVIPEDSLENAVQKLRDAIVRTQRNVRFEVDEDTPSGRFLLVEVDGGFGRDVMEFLVKGDIVAYRSMATKVTYIYPFTTALGDLKGQEERINKIKAELGWSSPSFESMDSS</sequence>
<dbReference type="AlphaFoldDB" id="A0AAP0G593"/>
<dbReference type="PANTHER" id="PTHR36783:SF2">
    <property type="entry name" value="THYLAKOID LUMENAL 17.9 KDA PROTEIN, CHLOROPLASTIC"/>
    <property type="match status" value="1"/>
</dbReference>
<protein>
    <recommendedName>
        <fullName evidence="3">Thylakoid lumenal 17.9 kDa protein, chloroplastic</fullName>
    </recommendedName>
</protein>
<comment type="caution">
    <text evidence="1">The sequence shown here is derived from an EMBL/GenBank/DDBJ whole genome shotgun (WGS) entry which is preliminary data.</text>
</comment>
<proteinExistence type="predicted"/>
<evidence type="ECO:0000313" key="2">
    <source>
        <dbReference type="Proteomes" id="UP001418222"/>
    </source>
</evidence>
<evidence type="ECO:0000313" key="1">
    <source>
        <dbReference type="EMBL" id="KAK8938409.1"/>
    </source>
</evidence>
<name>A0AAP0G593_9ASPA</name>
<gene>
    <name evidence="1" type="ORF">KSP39_PZI011225</name>
</gene>
<keyword evidence="2" id="KW-1185">Reference proteome</keyword>
<dbReference type="Proteomes" id="UP001418222">
    <property type="component" value="Unassembled WGS sequence"/>
</dbReference>
<organism evidence="1 2">
    <name type="scientific">Platanthera zijinensis</name>
    <dbReference type="NCBI Taxonomy" id="2320716"/>
    <lineage>
        <taxon>Eukaryota</taxon>
        <taxon>Viridiplantae</taxon>
        <taxon>Streptophyta</taxon>
        <taxon>Embryophyta</taxon>
        <taxon>Tracheophyta</taxon>
        <taxon>Spermatophyta</taxon>
        <taxon>Magnoliopsida</taxon>
        <taxon>Liliopsida</taxon>
        <taxon>Asparagales</taxon>
        <taxon>Orchidaceae</taxon>
        <taxon>Orchidoideae</taxon>
        <taxon>Orchideae</taxon>
        <taxon>Orchidinae</taxon>
        <taxon>Platanthera</taxon>
    </lineage>
</organism>
<dbReference type="InterPro" id="IPR037734">
    <property type="entry name" value="Thylakoid_lumenal_17.9"/>
</dbReference>
<dbReference type="GO" id="GO:0009543">
    <property type="term" value="C:chloroplast thylakoid lumen"/>
    <property type="evidence" value="ECO:0007669"/>
    <property type="project" value="TreeGrafter"/>
</dbReference>
<dbReference type="PANTHER" id="PTHR36783">
    <property type="entry name" value="THYLAKOID LUMENAL 17.9 KDA PROTEIN, CHLOROPLASTIC"/>
    <property type="match status" value="1"/>
</dbReference>
<evidence type="ECO:0008006" key="3">
    <source>
        <dbReference type="Google" id="ProtNLM"/>
    </source>
</evidence>
<accession>A0AAP0G593</accession>
<reference evidence="1 2" key="1">
    <citation type="journal article" date="2022" name="Nat. Plants">
        <title>Genomes of leafy and leafless Platanthera orchids illuminate the evolution of mycoheterotrophy.</title>
        <authorList>
            <person name="Li M.H."/>
            <person name="Liu K.W."/>
            <person name="Li Z."/>
            <person name="Lu H.C."/>
            <person name="Ye Q.L."/>
            <person name="Zhang D."/>
            <person name="Wang J.Y."/>
            <person name="Li Y.F."/>
            <person name="Zhong Z.M."/>
            <person name="Liu X."/>
            <person name="Yu X."/>
            <person name="Liu D.K."/>
            <person name="Tu X.D."/>
            <person name="Liu B."/>
            <person name="Hao Y."/>
            <person name="Liao X.Y."/>
            <person name="Jiang Y.T."/>
            <person name="Sun W.H."/>
            <person name="Chen J."/>
            <person name="Chen Y.Q."/>
            <person name="Ai Y."/>
            <person name="Zhai J.W."/>
            <person name="Wu S.S."/>
            <person name="Zhou Z."/>
            <person name="Hsiao Y.Y."/>
            <person name="Wu W.L."/>
            <person name="Chen Y.Y."/>
            <person name="Lin Y.F."/>
            <person name="Hsu J.L."/>
            <person name="Li C.Y."/>
            <person name="Wang Z.W."/>
            <person name="Zhao X."/>
            <person name="Zhong W.Y."/>
            <person name="Ma X.K."/>
            <person name="Ma L."/>
            <person name="Huang J."/>
            <person name="Chen G.Z."/>
            <person name="Huang M.Z."/>
            <person name="Huang L."/>
            <person name="Peng D.H."/>
            <person name="Luo Y.B."/>
            <person name="Zou S.Q."/>
            <person name="Chen S.P."/>
            <person name="Lan S."/>
            <person name="Tsai W.C."/>
            <person name="Van de Peer Y."/>
            <person name="Liu Z.J."/>
        </authorList>
    </citation>
    <scope>NUCLEOTIDE SEQUENCE [LARGE SCALE GENOMIC DNA]</scope>
    <source>
        <strain evidence="1">Lor287</strain>
    </source>
</reference>
<dbReference type="EMBL" id="JBBWWQ010000009">
    <property type="protein sequence ID" value="KAK8938409.1"/>
    <property type="molecule type" value="Genomic_DNA"/>
</dbReference>